<evidence type="ECO:0000313" key="7">
    <source>
        <dbReference type="EMBL" id="KAF2878780.1"/>
    </source>
</evidence>
<dbReference type="InterPro" id="IPR029047">
    <property type="entry name" value="HSP70_peptide-bd_sf"/>
</dbReference>
<dbReference type="GO" id="GO:0005524">
    <property type="term" value="F:ATP binding"/>
    <property type="evidence" value="ECO:0007669"/>
    <property type="project" value="UniProtKB-KW"/>
</dbReference>
<dbReference type="Gene3D" id="3.30.30.30">
    <property type="match status" value="1"/>
</dbReference>
<reference evidence="7" key="1">
    <citation type="submission" date="2019-08" db="EMBL/GenBank/DDBJ databases">
        <title>The genome of the North American firefly Photinus pyralis.</title>
        <authorList>
            <consortium name="Photinus pyralis genome working group"/>
            <person name="Fallon T.R."/>
            <person name="Sander Lower S.E."/>
            <person name="Weng J.-K."/>
        </authorList>
    </citation>
    <scope>NUCLEOTIDE SEQUENCE</scope>
    <source>
        <strain evidence="7">TRF0915ILg1</strain>
        <tissue evidence="7">Whole body</tissue>
    </source>
</reference>
<keyword evidence="2 4" id="KW-0547">Nucleotide-binding</keyword>
<keyword evidence="6" id="KW-0732">Signal</keyword>
<evidence type="ECO:0000313" key="8">
    <source>
        <dbReference type="Proteomes" id="UP000801492"/>
    </source>
</evidence>
<dbReference type="InterPro" id="IPR043129">
    <property type="entry name" value="ATPase_NBD"/>
</dbReference>
<dbReference type="AlphaFoldDB" id="A0A8K0C377"/>
<dbReference type="SUPFAM" id="SSF53067">
    <property type="entry name" value="Actin-like ATPase domain"/>
    <property type="match status" value="2"/>
</dbReference>
<evidence type="ECO:0000256" key="3">
    <source>
        <dbReference type="ARBA" id="ARBA00022840"/>
    </source>
</evidence>
<dbReference type="Pfam" id="PF00012">
    <property type="entry name" value="HSP70"/>
    <property type="match status" value="1"/>
</dbReference>
<organism evidence="7 8">
    <name type="scientific">Ignelater luminosus</name>
    <name type="common">Cucubano</name>
    <name type="synonym">Pyrophorus luminosus</name>
    <dbReference type="NCBI Taxonomy" id="2038154"/>
    <lineage>
        <taxon>Eukaryota</taxon>
        <taxon>Metazoa</taxon>
        <taxon>Ecdysozoa</taxon>
        <taxon>Arthropoda</taxon>
        <taxon>Hexapoda</taxon>
        <taxon>Insecta</taxon>
        <taxon>Pterygota</taxon>
        <taxon>Neoptera</taxon>
        <taxon>Endopterygota</taxon>
        <taxon>Coleoptera</taxon>
        <taxon>Polyphaga</taxon>
        <taxon>Elateriformia</taxon>
        <taxon>Elateroidea</taxon>
        <taxon>Elateridae</taxon>
        <taxon>Agrypninae</taxon>
        <taxon>Pyrophorini</taxon>
        <taxon>Ignelater</taxon>
    </lineage>
</organism>
<dbReference type="GO" id="GO:0140662">
    <property type="term" value="F:ATP-dependent protein folding chaperone"/>
    <property type="evidence" value="ECO:0007669"/>
    <property type="project" value="InterPro"/>
</dbReference>
<dbReference type="PANTHER" id="PTHR19375">
    <property type="entry name" value="HEAT SHOCK PROTEIN 70KDA"/>
    <property type="match status" value="1"/>
</dbReference>
<evidence type="ECO:0000256" key="5">
    <source>
        <dbReference type="SAM" id="Coils"/>
    </source>
</evidence>
<dbReference type="GO" id="GO:0006950">
    <property type="term" value="P:response to stress"/>
    <property type="evidence" value="ECO:0007669"/>
    <property type="project" value="UniProtKB-ARBA"/>
</dbReference>
<dbReference type="FunFam" id="3.30.30.30:FF:000001">
    <property type="entry name" value="heat shock 70 kDa protein-like"/>
    <property type="match status" value="1"/>
</dbReference>
<dbReference type="InterPro" id="IPR013126">
    <property type="entry name" value="Hsp_70_fam"/>
</dbReference>
<dbReference type="SUPFAM" id="SSF100920">
    <property type="entry name" value="Heat shock protein 70kD (HSP70), peptide-binding domain"/>
    <property type="match status" value="1"/>
</dbReference>
<comment type="similarity">
    <text evidence="1 4">Belongs to the heat shock protein 70 family.</text>
</comment>
<comment type="caution">
    <text evidence="7">The sequence shown here is derived from an EMBL/GenBank/DDBJ whole genome shotgun (WGS) entry which is preliminary data.</text>
</comment>
<dbReference type="FunFam" id="3.90.640.10:FF:000010">
    <property type="entry name" value="heat shock 70 kDa protein 14"/>
    <property type="match status" value="1"/>
</dbReference>
<feature type="signal peptide" evidence="6">
    <location>
        <begin position="1"/>
        <end position="18"/>
    </location>
</feature>
<dbReference type="Gene3D" id="3.30.420.40">
    <property type="match status" value="2"/>
</dbReference>
<keyword evidence="3 4" id="KW-0067">ATP-binding</keyword>
<name>A0A8K0C377_IGNLU</name>
<gene>
    <name evidence="7" type="ORF">ILUMI_27379</name>
</gene>
<evidence type="ECO:0000256" key="6">
    <source>
        <dbReference type="SAM" id="SignalP"/>
    </source>
</evidence>
<evidence type="ECO:0000256" key="4">
    <source>
        <dbReference type="RuleBase" id="RU003322"/>
    </source>
</evidence>
<dbReference type="Gene3D" id="2.60.34.10">
    <property type="entry name" value="Substrate Binding Domain Of DNAk, Chain A, domain 1"/>
    <property type="match status" value="1"/>
</dbReference>
<keyword evidence="5" id="KW-0175">Coiled coil</keyword>
<dbReference type="PROSITE" id="PS00329">
    <property type="entry name" value="HSP70_2"/>
    <property type="match status" value="1"/>
</dbReference>
<dbReference type="EMBL" id="VTPC01091287">
    <property type="protein sequence ID" value="KAF2878780.1"/>
    <property type="molecule type" value="Genomic_DNA"/>
</dbReference>
<dbReference type="Gene3D" id="3.90.640.10">
    <property type="entry name" value="Actin, Chain A, domain 4"/>
    <property type="match status" value="1"/>
</dbReference>
<keyword evidence="8" id="KW-1185">Reference proteome</keyword>
<evidence type="ECO:0000256" key="1">
    <source>
        <dbReference type="ARBA" id="ARBA00007381"/>
    </source>
</evidence>
<dbReference type="PROSITE" id="PS01036">
    <property type="entry name" value="HSP70_3"/>
    <property type="match status" value="1"/>
</dbReference>
<dbReference type="PROSITE" id="PS00297">
    <property type="entry name" value="HSP70_1"/>
    <property type="match status" value="1"/>
</dbReference>
<dbReference type="OrthoDB" id="2401965at2759"/>
<sequence length="609" mass="69039">MMYIPLLVCIKMVKIALGIDLGTTNSCVAVYQNEKVEILQNEYHTYVTPSWVGFTENGIITGHEAKNEAYKNIPNTIFEVKRLIGQSFNNKHVLEDIKKFSYKVINNHGMVKIKVKYQDKKEEYFPEEISAFILENLRSLAESHFGQKITNVVITVPAYFNDYQRQATKNAGIIAGFQTVNVINEPTAAALAFNYQHSKAYKRNVMVYDFGGGTFDVSIVTIEKGKCKVRATKGDLHLGGTDINTNLVNFVKNNFKRQYNTEIIENEATMRRLRARCEKVKEQLSGRTAVEIDLDNLSGRDYFTYISRAEFEELNSELFNTTLEIVEDCLKHSGLTKSQIDEVVLVGGSSRIPKVQEMLIEYFGEDKINKGVNPDEAVAYGAAIHADGLSRDKNEIEDVISLSLGIAVLSPNKTEGHRSDKIIPSNTQIPTTITKQYFTKHKFVSIMVYQGEAYYAADNFLLGEFVLSGLKRSLLKSSLSVCFDVNSEGILKVIATETGSSNRNSIQINIKSHGLTSQQILHRMEKMDQHRIERNKKLNFALEVYNLEKFYNSIVKESCSIKDKQVKLMVLEKCKEVFLMLENVTMGEKEGIDKIKKELEHLNTIVKKQ</sequence>
<evidence type="ECO:0008006" key="9">
    <source>
        <dbReference type="Google" id="ProtNLM"/>
    </source>
</evidence>
<dbReference type="PRINTS" id="PR00301">
    <property type="entry name" value="HEATSHOCK70"/>
</dbReference>
<proteinExistence type="inferred from homology"/>
<dbReference type="InterPro" id="IPR018181">
    <property type="entry name" value="Heat_shock_70_CS"/>
</dbReference>
<protein>
    <recommendedName>
        <fullName evidence="9">Heat shock protein 70</fullName>
    </recommendedName>
</protein>
<evidence type="ECO:0000256" key="2">
    <source>
        <dbReference type="ARBA" id="ARBA00022741"/>
    </source>
</evidence>
<accession>A0A8K0C377</accession>
<dbReference type="CDD" id="cd24028">
    <property type="entry name" value="ASKHA_NBD_HSP70_HSPA1-like"/>
    <property type="match status" value="1"/>
</dbReference>
<feature type="coiled-coil region" evidence="5">
    <location>
        <begin position="256"/>
        <end position="283"/>
    </location>
</feature>
<feature type="chain" id="PRO_5035462634" description="Heat shock protein 70" evidence="6">
    <location>
        <begin position="19"/>
        <end position="609"/>
    </location>
</feature>
<dbReference type="Proteomes" id="UP000801492">
    <property type="component" value="Unassembled WGS sequence"/>
</dbReference>